<evidence type="ECO:0000256" key="2">
    <source>
        <dbReference type="ARBA" id="ARBA00012438"/>
    </source>
</evidence>
<feature type="coiled-coil region" evidence="9">
    <location>
        <begin position="63"/>
        <end position="90"/>
    </location>
</feature>
<keyword evidence="4" id="KW-0808">Transferase</keyword>
<dbReference type="GO" id="GO:0005524">
    <property type="term" value="F:ATP binding"/>
    <property type="evidence" value="ECO:0007669"/>
    <property type="project" value="UniProtKB-KW"/>
</dbReference>
<dbReference type="SUPFAM" id="SSF55874">
    <property type="entry name" value="ATPase domain of HSP90 chaperone/DNA topoisomerase II/histidine kinase"/>
    <property type="match status" value="1"/>
</dbReference>
<evidence type="ECO:0000256" key="3">
    <source>
        <dbReference type="ARBA" id="ARBA00022553"/>
    </source>
</evidence>
<feature type="transmembrane region" description="Helical" evidence="10">
    <location>
        <begin position="48"/>
        <end position="65"/>
    </location>
</feature>
<keyword evidence="9" id="KW-0175">Coiled coil</keyword>
<evidence type="ECO:0000256" key="9">
    <source>
        <dbReference type="SAM" id="Coils"/>
    </source>
</evidence>
<feature type="domain" description="Signal transduction histidine kinase subgroup 3 dimerisation and phosphoacceptor" evidence="11">
    <location>
        <begin position="95"/>
        <end position="158"/>
    </location>
</feature>
<evidence type="ECO:0000256" key="10">
    <source>
        <dbReference type="SAM" id="Phobius"/>
    </source>
</evidence>
<keyword evidence="8" id="KW-0902">Two-component regulatory system</keyword>
<dbReference type="Proteomes" id="UP000503011">
    <property type="component" value="Chromosome"/>
</dbReference>
<dbReference type="GO" id="GO:0016020">
    <property type="term" value="C:membrane"/>
    <property type="evidence" value="ECO:0007669"/>
    <property type="project" value="InterPro"/>
</dbReference>
<keyword evidence="13" id="KW-1185">Reference proteome</keyword>
<dbReference type="GO" id="GO:0046983">
    <property type="term" value="F:protein dimerization activity"/>
    <property type="evidence" value="ECO:0007669"/>
    <property type="project" value="InterPro"/>
</dbReference>
<evidence type="ECO:0000313" key="12">
    <source>
        <dbReference type="EMBL" id="BCB84874.1"/>
    </source>
</evidence>
<reference evidence="12 13" key="2">
    <citation type="submission" date="2020-03" db="EMBL/GenBank/DDBJ databases">
        <authorList>
            <person name="Ichikawa N."/>
            <person name="Kimura A."/>
            <person name="Kitahashi Y."/>
            <person name="Uohara A."/>
        </authorList>
    </citation>
    <scope>NUCLEOTIDE SEQUENCE [LARGE SCALE GENOMIC DNA]</scope>
    <source>
        <strain evidence="12 13">NBRC 105367</strain>
    </source>
</reference>
<dbReference type="InterPro" id="IPR050482">
    <property type="entry name" value="Sensor_HK_TwoCompSys"/>
</dbReference>
<dbReference type="PANTHER" id="PTHR24421">
    <property type="entry name" value="NITRATE/NITRITE SENSOR PROTEIN NARX-RELATED"/>
    <property type="match status" value="1"/>
</dbReference>
<name>A0A6F8YFF8_9ACTN</name>
<keyword evidence="10" id="KW-0472">Membrane</keyword>
<keyword evidence="6" id="KW-0418">Kinase</keyword>
<evidence type="ECO:0000256" key="5">
    <source>
        <dbReference type="ARBA" id="ARBA00022741"/>
    </source>
</evidence>
<comment type="catalytic activity">
    <reaction evidence="1">
        <text>ATP + protein L-histidine = ADP + protein N-phospho-L-histidine.</text>
        <dbReference type="EC" id="2.7.13.3"/>
    </reaction>
</comment>
<keyword evidence="3" id="KW-0597">Phosphoprotein</keyword>
<dbReference type="PANTHER" id="PTHR24421:SF10">
    <property type="entry name" value="NITRATE_NITRITE SENSOR PROTEIN NARQ"/>
    <property type="match status" value="1"/>
</dbReference>
<evidence type="ECO:0000259" key="11">
    <source>
        <dbReference type="Pfam" id="PF07730"/>
    </source>
</evidence>
<dbReference type="GO" id="GO:0000155">
    <property type="term" value="F:phosphorelay sensor kinase activity"/>
    <property type="evidence" value="ECO:0007669"/>
    <property type="project" value="InterPro"/>
</dbReference>
<evidence type="ECO:0000256" key="4">
    <source>
        <dbReference type="ARBA" id="ARBA00022679"/>
    </source>
</evidence>
<dbReference type="EMBL" id="AP022871">
    <property type="protein sequence ID" value="BCB84874.1"/>
    <property type="molecule type" value="Genomic_DNA"/>
</dbReference>
<reference evidence="12 13" key="1">
    <citation type="submission" date="2020-03" db="EMBL/GenBank/DDBJ databases">
        <title>Whole genome shotgun sequence of Phytohabitans suffuscus NBRC 105367.</title>
        <authorList>
            <person name="Komaki H."/>
            <person name="Tamura T."/>
        </authorList>
    </citation>
    <scope>NUCLEOTIDE SEQUENCE [LARGE SCALE GENOMIC DNA]</scope>
    <source>
        <strain evidence="12 13">NBRC 105367</strain>
    </source>
</reference>
<dbReference type="CDD" id="cd16917">
    <property type="entry name" value="HATPase_UhpB-NarQ-NarX-like"/>
    <property type="match status" value="1"/>
</dbReference>
<sequence length="297" mass="31149">MLVAPTAPFAAYAVAVYAGRSRSAWLAVAALVAVAVVAWQPALGRFRNGLLLIGIPVLLGLYAGARRRLLAALRDRAERAERERDLRAAEAVARERARLTAEMHDVVSHRVSLIVLEAGALGLTSADETTLAAAERIRATGCKALGELRELVRVLPEPGDHEDAPQALPDLAPLLDAARTAGTRVEVVETGAPIPVAPVVGRTVYRFVQEGLTNVRKHAAGAPAWLQLAYGEEGLALSIRNSTATAPPDPALATSGSGTGLLGLHQRIELIGGSFTAGPCADGGFELRADLPGRPDR</sequence>
<dbReference type="Gene3D" id="3.30.565.10">
    <property type="entry name" value="Histidine kinase-like ATPase, C-terminal domain"/>
    <property type="match status" value="1"/>
</dbReference>
<evidence type="ECO:0000256" key="6">
    <source>
        <dbReference type="ARBA" id="ARBA00022777"/>
    </source>
</evidence>
<evidence type="ECO:0000256" key="1">
    <source>
        <dbReference type="ARBA" id="ARBA00000085"/>
    </source>
</evidence>
<dbReference type="Gene3D" id="1.20.5.1930">
    <property type="match status" value="1"/>
</dbReference>
<keyword evidence="5" id="KW-0547">Nucleotide-binding</keyword>
<evidence type="ECO:0000256" key="8">
    <source>
        <dbReference type="ARBA" id="ARBA00023012"/>
    </source>
</evidence>
<keyword evidence="10" id="KW-1133">Transmembrane helix</keyword>
<proteinExistence type="predicted"/>
<protein>
    <recommendedName>
        <fullName evidence="2">histidine kinase</fullName>
        <ecNumber evidence="2">2.7.13.3</ecNumber>
    </recommendedName>
</protein>
<feature type="transmembrane region" description="Helical" evidence="10">
    <location>
        <begin position="24"/>
        <end position="42"/>
    </location>
</feature>
<dbReference type="InterPro" id="IPR036890">
    <property type="entry name" value="HATPase_C_sf"/>
</dbReference>
<dbReference type="EC" id="2.7.13.3" evidence="2"/>
<evidence type="ECO:0000256" key="7">
    <source>
        <dbReference type="ARBA" id="ARBA00022840"/>
    </source>
</evidence>
<keyword evidence="7" id="KW-0067">ATP-binding</keyword>
<evidence type="ECO:0000313" key="13">
    <source>
        <dbReference type="Proteomes" id="UP000503011"/>
    </source>
</evidence>
<dbReference type="InterPro" id="IPR011712">
    <property type="entry name" value="Sig_transdc_His_kin_sub3_dim/P"/>
</dbReference>
<dbReference type="AlphaFoldDB" id="A0A6F8YFF8"/>
<gene>
    <name evidence="12" type="ORF">Psuf_021870</name>
</gene>
<dbReference type="Pfam" id="PF07730">
    <property type="entry name" value="HisKA_3"/>
    <property type="match status" value="1"/>
</dbReference>
<keyword evidence="10" id="KW-0812">Transmembrane</keyword>
<dbReference type="KEGG" id="psuu:Psuf_021870"/>
<organism evidence="12 13">
    <name type="scientific">Phytohabitans suffuscus</name>
    <dbReference type="NCBI Taxonomy" id="624315"/>
    <lineage>
        <taxon>Bacteria</taxon>
        <taxon>Bacillati</taxon>
        <taxon>Actinomycetota</taxon>
        <taxon>Actinomycetes</taxon>
        <taxon>Micromonosporales</taxon>
        <taxon>Micromonosporaceae</taxon>
    </lineage>
</organism>
<accession>A0A6F8YFF8</accession>